<organism evidence="1 2">
    <name type="scientific">Paramecium primaurelia</name>
    <dbReference type="NCBI Taxonomy" id="5886"/>
    <lineage>
        <taxon>Eukaryota</taxon>
        <taxon>Sar</taxon>
        <taxon>Alveolata</taxon>
        <taxon>Ciliophora</taxon>
        <taxon>Intramacronucleata</taxon>
        <taxon>Oligohymenophorea</taxon>
        <taxon>Peniculida</taxon>
        <taxon>Parameciidae</taxon>
        <taxon>Paramecium</taxon>
    </lineage>
</organism>
<dbReference type="EMBL" id="CAJJDM010000011">
    <property type="protein sequence ID" value="CAD8049481.1"/>
    <property type="molecule type" value="Genomic_DNA"/>
</dbReference>
<keyword evidence="2" id="KW-1185">Reference proteome</keyword>
<dbReference type="OMA" id="CLFIERK"/>
<reference evidence="1" key="1">
    <citation type="submission" date="2021-01" db="EMBL/GenBank/DDBJ databases">
        <authorList>
            <consortium name="Genoscope - CEA"/>
            <person name="William W."/>
        </authorList>
    </citation>
    <scope>NUCLEOTIDE SEQUENCE</scope>
</reference>
<protein>
    <submittedName>
        <fullName evidence="1">Uncharacterized protein</fullName>
    </submittedName>
</protein>
<dbReference type="Proteomes" id="UP000688137">
    <property type="component" value="Unassembled WGS sequence"/>
</dbReference>
<evidence type="ECO:0000313" key="2">
    <source>
        <dbReference type="Proteomes" id="UP000688137"/>
    </source>
</evidence>
<sequence>MILQLINYPVEGTVEQEHSKSPKRKAIIIKHFRNPMKIQPNNLIFPLQSPKIISSKSSTRQNEITWCSDNNQIREHNQTFCQQNNIKPFFKLSCEQKNRFAIIKKVFKKEDDKDCIFLERKLSWLKFNFKQKEKEKEESQKISLDYSQIKIPQTAQSTRKRQYLNNNNKHQLFQNKINRRFNSDTDLQDQKRNRKQIISYSIRPNTHNYDRDHQEFAQNIFNQYLKTSLQDQ</sequence>
<gene>
    <name evidence="1" type="ORF">PPRIM_AZ9-3.1.T0140011</name>
</gene>
<proteinExistence type="predicted"/>
<accession>A0A8S1K452</accession>
<evidence type="ECO:0000313" key="1">
    <source>
        <dbReference type="EMBL" id="CAD8049481.1"/>
    </source>
</evidence>
<name>A0A8S1K452_PARPR</name>
<dbReference type="AlphaFoldDB" id="A0A8S1K452"/>
<comment type="caution">
    <text evidence="1">The sequence shown here is derived from an EMBL/GenBank/DDBJ whole genome shotgun (WGS) entry which is preliminary data.</text>
</comment>